<reference evidence="1" key="1">
    <citation type="submission" date="2005-03" db="EMBL/GenBank/DDBJ databases">
        <authorList>
            <person name="Han Z."/>
        </authorList>
    </citation>
    <scope>NUCLEOTIDE SEQUENCE</scope>
</reference>
<sequence>MLKEGEVKPLWTSETIRQYKVQKECVREQIYNASKFYFNFSDSLMSTMEDDMKKITRATINEASGLDIARSAYEDWINNSPGEKYLRHLPGVTFNPKQLFYLTYTQSQPYTK</sequence>
<dbReference type="InterPro" id="IPR000718">
    <property type="entry name" value="Peptidase_M13"/>
</dbReference>
<dbReference type="PROSITE" id="PS51885">
    <property type="entry name" value="NEPRILYSIN"/>
    <property type="match status" value="1"/>
</dbReference>
<dbReference type="AlphaFoldDB" id="Q5BWQ8"/>
<dbReference type="Gene3D" id="3.40.390.10">
    <property type="entry name" value="Collagenase (Catalytic Domain)"/>
    <property type="match status" value="1"/>
</dbReference>
<dbReference type="GO" id="GO:0004222">
    <property type="term" value="F:metalloendopeptidase activity"/>
    <property type="evidence" value="ECO:0007669"/>
    <property type="project" value="InterPro"/>
</dbReference>
<reference evidence="1" key="2">
    <citation type="journal article" date="2006" name="PLoS Pathog.">
        <title>New perspectives on host-parasite interplay by comparative transcriptomic and proteomic analyses of Schistosoma japonicum.</title>
        <authorList>
            <person name="Liu F."/>
            <person name="Lu J."/>
            <person name="Hu W."/>
            <person name="Wang S.Y."/>
            <person name="Cui S.J."/>
            <person name="Chi M."/>
            <person name="Yan Q."/>
            <person name="Wang X.R."/>
            <person name="Song H.D."/>
            <person name="Xu X.N."/>
            <person name="Wang J.J."/>
            <person name="Zhang X.L."/>
            <person name="Zhang X."/>
            <person name="Wang Z.Q."/>
            <person name="Xue C.L."/>
            <person name="Brindley P.J."/>
            <person name="McManus D.P."/>
            <person name="Yang P.Y."/>
            <person name="Feng Z."/>
            <person name="Chen Z."/>
            <person name="Han Z.G."/>
        </authorList>
    </citation>
    <scope>NUCLEOTIDE SEQUENCE</scope>
</reference>
<name>Q5BWQ8_SCHJA</name>
<dbReference type="SUPFAM" id="SSF55486">
    <property type="entry name" value="Metalloproteases ('zincins'), catalytic domain"/>
    <property type="match status" value="1"/>
</dbReference>
<dbReference type="InterPro" id="IPR024079">
    <property type="entry name" value="MetalloPept_cat_dom_sf"/>
</dbReference>
<evidence type="ECO:0000313" key="1">
    <source>
        <dbReference type="EMBL" id="AAX28167.1"/>
    </source>
</evidence>
<organism evidence="1">
    <name type="scientific">Schistosoma japonicum</name>
    <name type="common">Blood fluke</name>
    <dbReference type="NCBI Taxonomy" id="6182"/>
    <lineage>
        <taxon>Eukaryota</taxon>
        <taxon>Metazoa</taxon>
        <taxon>Spiralia</taxon>
        <taxon>Lophotrochozoa</taxon>
        <taxon>Platyhelminthes</taxon>
        <taxon>Trematoda</taxon>
        <taxon>Digenea</taxon>
        <taxon>Strigeidida</taxon>
        <taxon>Schistosomatoidea</taxon>
        <taxon>Schistosomatidae</taxon>
        <taxon>Schistosoma</taxon>
    </lineage>
</organism>
<proteinExistence type="evidence at transcript level"/>
<accession>Q5BWQ8</accession>
<dbReference type="EMBL" id="AY812278">
    <property type="protein sequence ID" value="AAX28167.1"/>
    <property type="molecule type" value="mRNA"/>
</dbReference>
<protein>
    <submittedName>
        <fullName evidence="1">Uncharacterized protein</fullName>
    </submittedName>
</protein>
<dbReference type="GO" id="GO:0006508">
    <property type="term" value="P:proteolysis"/>
    <property type="evidence" value="ECO:0007669"/>
    <property type="project" value="InterPro"/>
</dbReference>